<feature type="transmembrane region" description="Helical" evidence="6">
    <location>
        <begin position="261"/>
        <end position="280"/>
    </location>
</feature>
<feature type="transmembrane region" description="Helical" evidence="6">
    <location>
        <begin position="326"/>
        <end position="348"/>
    </location>
</feature>
<name>A0A846M8I1_9SPHN</name>
<keyword evidence="4 6" id="KW-1133">Transmembrane helix</keyword>
<comment type="caution">
    <text evidence="7">The sequence shown here is derived from an EMBL/GenBank/DDBJ whole genome shotgun (WGS) entry which is preliminary data.</text>
</comment>
<keyword evidence="5 6" id="KW-0472">Membrane</keyword>
<dbReference type="PANTHER" id="PTHR30250">
    <property type="entry name" value="PST FAMILY PREDICTED COLANIC ACID TRANSPORTER"/>
    <property type="match status" value="1"/>
</dbReference>
<keyword evidence="8" id="KW-1185">Reference proteome</keyword>
<evidence type="ECO:0000313" key="8">
    <source>
        <dbReference type="Proteomes" id="UP000576821"/>
    </source>
</evidence>
<gene>
    <name evidence="7" type="ORF">FHS54_001979</name>
</gene>
<feature type="transmembrane region" description="Helical" evidence="6">
    <location>
        <begin position="169"/>
        <end position="190"/>
    </location>
</feature>
<dbReference type="InterPro" id="IPR050833">
    <property type="entry name" value="Poly_Biosynth_Transport"/>
</dbReference>
<organism evidence="7 8">
    <name type="scientific">Sphingobium vermicomposti</name>
    <dbReference type="NCBI Taxonomy" id="529005"/>
    <lineage>
        <taxon>Bacteria</taxon>
        <taxon>Pseudomonadati</taxon>
        <taxon>Pseudomonadota</taxon>
        <taxon>Alphaproteobacteria</taxon>
        <taxon>Sphingomonadales</taxon>
        <taxon>Sphingomonadaceae</taxon>
        <taxon>Sphingobium</taxon>
    </lineage>
</organism>
<feature type="transmembrane region" description="Helical" evidence="6">
    <location>
        <begin position="58"/>
        <end position="78"/>
    </location>
</feature>
<evidence type="ECO:0000256" key="4">
    <source>
        <dbReference type="ARBA" id="ARBA00022989"/>
    </source>
</evidence>
<evidence type="ECO:0000256" key="5">
    <source>
        <dbReference type="ARBA" id="ARBA00023136"/>
    </source>
</evidence>
<protein>
    <submittedName>
        <fullName evidence="7">O-antigen/teichoic acid export membrane protein</fullName>
    </submittedName>
</protein>
<reference evidence="7 8" key="1">
    <citation type="submission" date="2020-03" db="EMBL/GenBank/DDBJ databases">
        <title>Genomic Encyclopedia of Type Strains, Phase IV (KMG-IV): sequencing the most valuable type-strain genomes for metagenomic binning, comparative biology and taxonomic classification.</title>
        <authorList>
            <person name="Goeker M."/>
        </authorList>
    </citation>
    <scope>NUCLEOTIDE SEQUENCE [LARGE SCALE GENOMIC DNA]</scope>
    <source>
        <strain evidence="7 8">DSM 21299</strain>
    </source>
</reference>
<dbReference type="PANTHER" id="PTHR30250:SF31">
    <property type="entry name" value="INNER MEMBRANE PROTEIN YGHQ"/>
    <property type="match status" value="1"/>
</dbReference>
<dbReference type="Pfam" id="PF01943">
    <property type="entry name" value="Polysacc_synt"/>
    <property type="match status" value="1"/>
</dbReference>
<evidence type="ECO:0000256" key="3">
    <source>
        <dbReference type="ARBA" id="ARBA00022692"/>
    </source>
</evidence>
<evidence type="ECO:0000256" key="1">
    <source>
        <dbReference type="ARBA" id="ARBA00004651"/>
    </source>
</evidence>
<proteinExistence type="predicted"/>
<feature type="transmembrane region" description="Helical" evidence="6">
    <location>
        <begin position="26"/>
        <end position="46"/>
    </location>
</feature>
<feature type="transmembrane region" description="Helical" evidence="6">
    <location>
        <begin position="99"/>
        <end position="124"/>
    </location>
</feature>
<dbReference type="RefSeq" id="WP_167303643.1">
    <property type="nucleotide sequence ID" value="NZ_JAASQR010000003.1"/>
</dbReference>
<sequence length="444" mass="47589">MARTPKTGSIPSTPGKGPFANIARNTGWLLGSKGLGAVLSLFYLAITTRTLGPEGFGIFSLVIAVAQFIARIITFDSWQAVVKYGQAPLRDGKRDMLSLLIGSTLTIDVLSAVAGLGVAALLAFGLGPYLGWQPDIAWLGFGYAAVVLLALRSTAVGILRLLDRFAAAALAESMMPIVRMAGAVTAWWLMPTPLGFLMAWATSEIIVSTAYWILAYRHGRNHVGRIRFVWPRRAQAHFPGILPFLMASNINLSLVTLINSLPIFILGMFVGAAEAGYYRLAAQLGNAMTTFSQLMSRAIFSETTRSHVREAGANRHGELRQLLRKISAFTVLSATIIVLALFVLGEWLLVTMSGPAYLPAYPLLLLLGGAAAIEMAGVSFDPLLMTIDRQRLTVMVRVIEVVILAACLAILLPPMGASGAASSVLIATMAGFLLRAVAVRVHLR</sequence>
<keyword evidence="2" id="KW-1003">Cell membrane</keyword>
<evidence type="ECO:0000313" key="7">
    <source>
        <dbReference type="EMBL" id="NIJ16990.1"/>
    </source>
</evidence>
<feature type="transmembrane region" description="Helical" evidence="6">
    <location>
        <begin position="392"/>
        <end position="412"/>
    </location>
</feature>
<feature type="transmembrane region" description="Helical" evidence="6">
    <location>
        <begin position="236"/>
        <end position="255"/>
    </location>
</feature>
<evidence type="ECO:0000256" key="6">
    <source>
        <dbReference type="SAM" id="Phobius"/>
    </source>
</evidence>
<dbReference type="EMBL" id="JAASQR010000003">
    <property type="protein sequence ID" value="NIJ16990.1"/>
    <property type="molecule type" value="Genomic_DNA"/>
</dbReference>
<dbReference type="InterPro" id="IPR002797">
    <property type="entry name" value="Polysacc_synth"/>
</dbReference>
<comment type="subcellular location">
    <subcellularLocation>
        <location evidence="1">Cell membrane</location>
        <topology evidence="1">Multi-pass membrane protein</topology>
    </subcellularLocation>
</comment>
<dbReference type="Proteomes" id="UP000576821">
    <property type="component" value="Unassembled WGS sequence"/>
</dbReference>
<feature type="transmembrane region" description="Helical" evidence="6">
    <location>
        <begin position="360"/>
        <end position="380"/>
    </location>
</feature>
<feature type="transmembrane region" description="Helical" evidence="6">
    <location>
        <begin position="196"/>
        <end position="215"/>
    </location>
</feature>
<feature type="transmembrane region" description="Helical" evidence="6">
    <location>
        <begin position="418"/>
        <end position="438"/>
    </location>
</feature>
<feature type="transmembrane region" description="Helical" evidence="6">
    <location>
        <begin position="136"/>
        <end position="162"/>
    </location>
</feature>
<dbReference type="AlphaFoldDB" id="A0A846M8I1"/>
<evidence type="ECO:0000256" key="2">
    <source>
        <dbReference type="ARBA" id="ARBA00022475"/>
    </source>
</evidence>
<accession>A0A846M8I1</accession>
<keyword evidence="3 6" id="KW-0812">Transmembrane</keyword>
<dbReference type="GO" id="GO:0005886">
    <property type="term" value="C:plasma membrane"/>
    <property type="evidence" value="ECO:0007669"/>
    <property type="project" value="UniProtKB-SubCell"/>
</dbReference>